<dbReference type="Proteomes" id="UP001583193">
    <property type="component" value="Unassembled WGS sequence"/>
</dbReference>
<reference evidence="2 3" key="1">
    <citation type="journal article" date="2024" name="IMA Fungus">
        <title>IMA Genome - F19 : A genome assembly and annotation guide to empower mycologists, including annotated draft genome sequences of Ceratocystis pirilliformis, Diaporthe australafricana, Fusarium ophioides, Paecilomyces lecythidis, and Sporothrix stenoceras.</title>
        <authorList>
            <person name="Aylward J."/>
            <person name="Wilson A.M."/>
            <person name="Visagie C.M."/>
            <person name="Spraker J."/>
            <person name="Barnes I."/>
            <person name="Buitendag C."/>
            <person name="Ceriani C."/>
            <person name="Del Mar Angel L."/>
            <person name="du Plessis D."/>
            <person name="Fuchs T."/>
            <person name="Gasser K."/>
            <person name="Kramer D."/>
            <person name="Li W."/>
            <person name="Munsamy K."/>
            <person name="Piso A."/>
            <person name="Price J.L."/>
            <person name="Sonnekus B."/>
            <person name="Thomas C."/>
            <person name="van der Nest A."/>
            <person name="van Dijk A."/>
            <person name="van Heerden A."/>
            <person name="van Vuuren N."/>
            <person name="Yilmaz N."/>
            <person name="Duong T.A."/>
            <person name="van der Merwe N.A."/>
            <person name="Wingfield M.J."/>
            <person name="Wingfield B.D."/>
        </authorList>
    </citation>
    <scope>NUCLEOTIDE SEQUENCE [LARGE SCALE GENOMIC DNA]</scope>
    <source>
        <strain evidence="2 3">CMW 18167</strain>
    </source>
</reference>
<gene>
    <name evidence="2" type="ORF">Plec18167_001883</name>
</gene>
<feature type="region of interest" description="Disordered" evidence="1">
    <location>
        <begin position="1"/>
        <end position="23"/>
    </location>
</feature>
<evidence type="ECO:0000256" key="1">
    <source>
        <dbReference type="SAM" id="MobiDB-lite"/>
    </source>
</evidence>
<dbReference type="EMBL" id="JAVDPF010000003">
    <property type="protein sequence ID" value="KAL1885226.1"/>
    <property type="molecule type" value="Genomic_DNA"/>
</dbReference>
<evidence type="ECO:0000313" key="3">
    <source>
        <dbReference type="Proteomes" id="UP001583193"/>
    </source>
</evidence>
<keyword evidence="3" id="KW-1185">Reference proteome</keyword>
<name>A0ABR3YA94_9EURO</name>
<proteinExistence type="predicted"/>
<organism evidence="2 3">
    <name type="scientific">Paecilomyces lecythidis</name>
    <dbReference type="NCBI Taxonomy" id="3004212"/>
    <lineage>
        <taxon>Eukaryota</taxon>
        <taxon>Fungi</taxon>
        <taxon>Dikarya</taxon>
        <taxon>Ascomycota</taxon>
        <taxon>Pezizomycotina</taxon>
        <taxon>Eurotiomycetes</taxon>
        <taxon>Eurotiomycetidae</taxon>
        <taxon>Eurotiales</taxon>
        <taxon>Thermoascaceae</taxon>
        <taxon>Paecilomyces</taxon>
    </lineage>
</organism>
<sequence length="232" mass="27121">MNSQEASTIALAPHQSDGPSNSRSSLLFHQNHVMYLRRLIQTSEARHAWVVYQLQKETEHQKHIIQELSAANNTFRQHLWWQEIAHARIKQALEIEKKLRIEATDTAARQHQELIASQEAHYEAEQYISMQEKQSAELAAELDCTQRKFHLVDSLVDSMLLQEDSQHTMSDRSRQITDVILDLESQMESKYRAILQEKDEEIERLVRRVSEQGRCDELPRKLRRVESDPGCI</sequence>
<evidence type="ECO:0000313" key="2">
    <source>
        <dbReference type="EMBL" id="KAL1885226.1"/>
    </source>
</evidence>
<protein>
    <submittedName>
        <fullName evidence="2">Uncharacterized protein</fullName>
    </submittedName>
</protein>
<accession>A0ABR3YA94</accession>
<comment type="caution">
    <text evidence="2">The sequence shown here is derived from an EMBL/GenBank/DDBJ whole genome shotgun (WGS) entry which is preliminary data.</text>
</comment>